<evidence type="ECO:0000313" key="7">
    <source>
        <dbReference type="EMBL" id="KAK3511622.1"/>
    </source>
</evidence>
<dbReference type="PANTHER" id="PTHR23192">
    <property type="entry name" value="OLFACTOMEDIN-RELATED"/>
    <property type="match status" value="1"/>
</dbReference>
<evidence type="ECO:0000256" key="4">
    <source>
        <dbReference type="ARBA" id="ARBA00023180"/>
    </source>
</evidence>
<keyword evidence="4" id="KW-0325">Glycoprotein</keyword>
<protein>
    <recommendedName>
        <fullName evidence="6">Noelin domain-containing protein</fullName>
    </recommendedName>
</protein>
<keyword evidence="3" id="KW-1015">Disulfide bond</keyword>
<name>A0AAE0UNW8_9TELE</name>
<evidence type="ECO:0000313" key="8">
    <source>
        <dbReference type="Proteomes" id="UP001274896"/>
    </source>
</evidence>
<dbReference type="GO" id="GO:0007165">
    <property type="term" value="P:signal transduction"/>
    <property type="evidence" value="ECO:0007669"/>
    <property type="project" value="TreeGrafter"/>
</dbReference>
<keyword evidence="2" id="KW-0770">Synapse</keyword>
<dbReference type="InterPro" id="IPR050605">
    <property type="entry name" value="Olfactomedin-like_domain"/>
</dbReference>
<keyword evidence="1" id="KW-0732">Signal</keyword>
<evidence type="ECO:0000256" key="1">
    <source>
        <dbReference type="ARBA" id="ARBA00022729"/>
    </source>
</evidence>
<dbReference type="Pfam" id="PF12308">
    <property type="entry name" value="Noelin-1"/>
    <property type="match status" value="1"/>
</dbReference>
<evidence type="ECO:0000256" key="5">
    <source>
        <dbReference type="ARBA" id="ARBA00034103"/>
    </source>
</evidence>
<comment type="caution">
    <text evidence="7">The sequence shown here is derived from an EMBL/GenBank/DDBJ whole genome shotgun (WGS) entry which is preliminary data.</text>
</comment>
<keyword evidence="8" id="KW-1185">Reference proteome</keyword>
<evidence type="ECO:0000259" key="6">
    <source>
        <dbReference type="Pfam" id="PF12308"/>
    </source>
</evidence>
<proteinExistence type="predicted"/>
<dbReference type="GO" id="GO:0045202">
    <property type="term" value="C:synapse"/>
    <property type="evidence" value="ECO:0007669"/>
    <property type="project" value="UniProtKB-SubCell"/>
</dbReference>
<organism evidence="7 8">
    <name type="scientific">Hemibagrus guttatus</name>
    <dbReference type="NCBI Taxonomy" id="175788"/>
    <lineage>
        <taxon>Eukaryota</taxon>
        <taxon>Metazoa</taxon>
        <taxon>Chordata</taxon>
        <taxon>Craniata</taxon>
        <taxon>Vertebrata</taxon>
        <taxon>Euteleostomi</taxon>
        <taxon>Actinopterygii</taxon>
        <taxon>Neopterygii</taxon>
        <taxon>Teleostei</taxon>
        <taxon>Ostariophysi</taxon>
        <taxon>Siluriformes</taxon>
        <taxon>Bagridae</taxon>
        <taxon>Hemibagrus</taxon>
    </lineage>
</organism>
<dbReference type="GO" id="GO:0005615">
    <property type="term" value="C:extracellular space"/>
    <property type="evidence" value="ECO:0007669"/>
    <property type="project" value="TreeGrafter"/>
</dbReference>
<dbReference type="Proteomes" id="UP001274896">
    <property type="component" value="Unassembled WGS sequence"/>
</dbReference>
<feature type="domain" description="Noelin" evidence="6">
    <location>
        <begin position="19"/>
        <end position="118"/>
    </location>
</feature>
<accession>A0AAE0UNW8</accession>
<reference evidence="7" key="1">
    <citation type="submission" date="2023-06" db="EMBL/GenBank/DDBJ databases">
        <title>Male Hemibagrus guttatus genome.</title>
        <authorList>
            <person name="Bian C."/>
        </authorList>
    </citation>
    <scope>NUCLEOTIDE SEQUENCE</scope>
    <source>
        <strain evidence="7">Male_cb2023</strain>
        <tissue evidence="7">Muscle</tissue>
    </source>
</reference>
<dbReference type="InterPro" id="IPR022082">
    <property type="entry name" value="Noelin_dom"/>
</dbReference>
<evidence type="ECO:0000256" key="2">
    <source>
        <dbReference type="ARBA" id="ARBA00023018"/>
    </source>
</evidence>
<comment type="subcellular location">
    <subcellularLocation>
        <location evidence="5">Synapse</location>
    </subcellularLocation>
</comment>
<sequence>MAVVVNPGLDRSATKALYPSPEEGWQIYSSAQDADGKCICTVVAPAQNMCNRDPRSRQLRQLMEKVQNITQSMEVLDLRTYRDLQYVRDTENLMKTVDGKLKTASENPRSLNPKSFQDLKDKVTQLLPLLPVLEQYKTDAQMILRLRDEVRNLSLVLMAIQEEMGAYDYEELRQRVLLLETRLHSCMQKLGEGECFVWVWSRL</sequence>
<evidence type="ECO:0000256" key="3">
    <source>
        <dbReference type="ARBA" id="ARBA00023157"/>
    </source>
</evidence>
<dbReference type="EMBL" id="JAUCMX010000024">
    <property type="protein sequence ID" value="KAK3511622.1"/>
    <property type="molecule type" value="Genomic_DNA"/>
</dbReference>
<gene>
    <name evidence="7" type="ORF">QTP70_013576</name>
</gene>
<dbReference type="PANTHER" id="PTHR23192:SF27">
    <property type="entry name" value="NOELIN-2"/>
    <property type="match status" value="1"/>
</dbReference>
<dbReference type="AlphaFoldDB" id="A0AAE0UNW8"/>